<organism evidence="1 2">
    <name type="scientific">Acinetobacter gerneri</name>
    <dbReference type="NCBI Taxonomy" id="202952"/>
    <lineage>
        <taxon>Bacteria</taxon>
        <taxon>Pseudomonadati</taxon>
        <taxon>Pseudomonadota</taxon>
        <taxon>Gammaproteobacteria</taxon>
        <taxon>Moraxellales</taxon>
        <taxon>Moraxellaceae</taxon>
        <taxon>Acinetobacter</taxon>
    </lineage>
</organism>
<dbReference type="GeneID" id="84209256"/>
<dbReference type="RefSeq" id="WP_004861908.1">
    <property type="nucleotide sequence ID" value="NZ_BBLI01000117.1"/>
</dbReference>
<protein>
    <submittedName>
        <fullName evidence="1">DUF2931 family protein</fullName>
    </submittedName>
</protein>
<comment type="caution">
    <text evidence="1">The sequence shown here is derived from an EMBL/GenBank/DDBJ whole genome shotgun (WGS) entry which is preliminary data.</text>
</comment>
<reference evidence="1" key="1">
    <citation type="submission" date="2023-08" db="EMBL/GenBank/DDBJ databases">
        <title>Emergence of clinically-relevant ST2 carbapenem-resistant Acinetobacter baumannii strains in hospital sewages in Zhejiang, East of China.</title>
        <authorList>
            <person name="Kaichao C."/>
            <person name="Zhang R."/>
        </authorList>
    </citation>
    <scope>NUCLEOTIDE SEQUENCE</scope>
    <source>
        <strain evidence="1">M-SY-60</strain>
    </source>
</reference>
<dbReference type="InterPro" id="IPR021326">
    <property type="entry name" value="DUF2931"/>
</dbReference>
<accession>A0AAW8JPA2</accession>
<proteinExistence type="predicted"/>
<sequence>MQKIFRSDKIEWSTELYTPRHYPIRLVTGDCFWFYSNSKSRIGFSGGAAGGWRSTGSYIRGGMPDKKVRLPDAVQLTWLSETERKFYQVQIELPRDQILDLFHKPMLTLEYQEKVFGHEDGIDFAFEPGGMVFLRLSSAKGIELGRYQAKEIPMEWWYFSKAEGFDARWVTEEKYYELSNKELPERIQKQYQEKKIPVGRWLNYSTHTFPWKILLSKLKMEAYYIQYVNAEQYLVTHEMLEEEQAKKKHVPAEITFYYEIDGIRYKHNIYLSDGFWGKGEEPEDDVVIFNSFNEFFKQSSQPAILEFQLINGNLSASLHNGQRKVDIKIFNQAVSKLKKDQY</sequence>
<dbReference type="Pfam" id="PF11153">
    <property type="entry name" value="DUF2931"/>
    <property type="match status" value="1"/>
</dbReference>
<evidence type="ECO:0000313" key="2">
    <source>
        <dbReference type="Proteomes" id="UP001243195"/>
    </source>
</evidence>
<dbReference type="AlphaFoldDB" id="A0AAW8JPA2"/>
<name>A0AAW8JPA2_9GAMM</name>
<dbReference type="EMBL" id="JAVIDA010000012">
    <property type="protein sequence ID" value="MDQ9071884.1"/>
    <property type="molecule type" value="Genomic_DNA"/>
</dbReference>
<evidence type="ECO:0000313" key="1">
    <source>
        <dbReference type="EMBL" id="MDQ9071884.1"/>
    </source>
</evidence>
<gene>
    <name evidence="1" type="ORF">RFH51_10480</name>
</gene>
<dbReference type="Proteomes" id="UP001243195">
    <property type="component" value="Unassembled WGS sequence"/>
</dbReference>